<dbReference type="InterPro" id="IPR018781">
    <property type="entry name" value="TPRA1/CAND2/CAND8"/>
</dbReference>
<keyword evidence="9" id="KW-1185">Reference proteome</keyword>
<keyword evidence="3 7" id="KW-0812">Transmembrane</keyword>
<feature type="transmembrane region" description="Helical" evidence="7">
    <location>
        <begin position="108"/>
        <end position="133"/>
    </location>
</feature>
<dbReference type="Pfam" id="PF10160">
    <property type="entry name" value="Tmemb_40"/>
    <property type="match status" value="1"/>
</dbReference>
<evidence type="ECO:0000313" key="8">
    <source>
        <dbReference type="EMBL" id="GIY76862.1"/>
    </source>
</evidence>
<evidence type="ECO:0000256" key="4">
    <source>
        <dbReference type="ARBA" id="ARBA00022989"/>
    </source>
</evidence>
<dbReference type="PANTHER" id="PTHR15876:SF8">
    <property type="entry name" value="TRANSMEMBRANE PROTEIN ADIPOCYTE-ASSOCIATED 1"/>
    <property type="match status" value="1"/>
</dbReference>
<sequence>MGTNQGQNFFLSTDTEYPVEQESFSTLPGTAQSQWGEFYSTNGTPAAPIVEESFCKLILYVEILNPRVRIWDLSILAPNVLFLLFMLIRCNRARLKLRATNSPIFSTFYILVALNAAVSVLRCIVAMTVNAAVPIGEITDKVLWVVVRCFLLATEISVLIFGLAFGHLDSHTSIRRILLVTTCVSLIYSGLQGALEITVPDENFCSLQKQKGLFGHGGMLFWFISSIIFSMVYLVVLILPWTKLRDRLALPSKPSFYWYILFLDMLNIFQAIGSGLLYYKQEAGLCVVDVTAYVYFTIFTPLVYRTFLADFFSVTQPSIMFSYKAQVDDVVEDDNVSLPHQLSCSSLKTDSDYIYQNNSLYDSTHFDAANINPLYIHSLQSPDSFNGFEAPSMAGSINSSPAPQPQYQQVPFSTNVKKASP</sequence>
<gene>
    <name evidence="8" type="primary">Tpra1</name>
    <name evidence="8" type="ORF">CDAR_513171</name>
</gene>
<keyword evidence="5 7" id="KW-0472">Membrane</keyword>
<accession>A0AAV4W2H2</accession>
<feature type="transmembrane region" description="Helical" evidence="7">
    <location>
        <begin position="145"/>
        <end position="165"/>
    </location>
</feature>
<feature type="transmembrane region" description="Helical" evidence="7">
    <location>
        <begin position="70"/>
        <end position="88"/>
    </location>
</feature>
<dbReference type="AlphaFoldDB" id="A0AAV4W2H2"/>
<evidence type="ECO:0000256" key="5">
    <source>
        <dbReference type="ARBA" id="ARBA00023136"/>
    </source>
</evidence>
<dbReference type="GO" id="GO:0004930">
    <property type="term" value="F:G protein-coupled receptor activity"/>
    <property type="evidence" value="ECO:0007669"/>
    <property type="project" value="TreeGrafter"/>
</dbReference>
<feature type="transmembrane region" description="Helical" evidence="7">
    <location>
        <begin position="291"/>
        <end position="314"/>
    </location>
</feature>
<organism evidence="8 9">
    <name type="scientific">Caerostris darwini</name>
    <dbReference type="NCBI Taxonomy" id="1538125"/>
    <lineage>
        <taxon>Eukaryota</taxon>
        <taxon>Metazoa</taxon>
        <taxon>Ecdysozoa</taxon>
        <taxon>Arthropoda</taxon>
        <taxon>Chelicerata</taxon>
        <taxon>Arachnida</taxon>
        <taxon>Araneae</taxon>
        <taxon>Araneomorphae</taxon>
        <taxon>Entelegynae</taxon>
        <taxon>Araneoidea</taxon>
        <taxon>Araneidae</taxon>
        <taxon>Caerostris</taxon>
    </lineage>
</organism>
<dbReference type="GO" id="GO:0005886">
    <property type="term" value="C:plasma membrane"/>
    <property type="evidence" value="ECO:0007669"/>
    <property type="project" value="TreeGrafter"/>
</dbReference>
<evidence type="ECO:0000256" key="3">
    <source>
        <dbReference type="ARBA" id="ARBA00022692"/>
    </source>
</evidence>
<evidence type="ECO:0000256" key="7">
    <source>
        <dbReference type="SAM" id="Phobius"/>
    </source>
</evidence>
<dbReference type="Proteomes" id="UP001054837">
    <property type="component" value="Unassembled WGS sequence"/>
</dbReference>
<feature type="transmembrane region" description="Helical" evidence="7">
    <location>
        <begin position="219"/>
        <end position="244"/>
    </location>
</feature>
<keyword evidence="4 7" id="KW-1133">Transmembrane helix</keyword>
<evidence type="ECO:0000256" key="6">
    <source>
        <dbReference type="SAM" id="MobiDB-lite"/>
    </source>
</evidence>
<proteinExistence type="inferred from homology"/>
<feature type="transmembrane region" description="Helical" evidence="7">
    <location>
        <begin position="256"/>
        <end position="279"/>
    </location>
</feature>
<reference evidence="8 9" key="1">
    <citation type="submission" date="2021-06" db="EMBL/GenBank/DDBJ databases">
        <title>Caerostris darwini draft genome.</title>
        <authorList>
            <person name="Kono N."/>
            <person name="Arakawa K."/>
        </authorList>
    </citation>
    <scope>NUCLEOTIDE SEQUENCE [LARGE SCALE GENOMIC DNA]</scope>
</reference>
<comment type="similarity">
    <text evidence="2">Belongs to the UPF0359 family.</text>
</comment>
<name>A0AAV4W2H2_9ARAC</name>
<protein>
    <submittedName>
        <fullName evidence="8">Transmembrane protein adipocyte-associated 1</fullName>
    </submittedName>
</protein>
<feature type="region of interest" description="Disordered" evidence="6">
    <location>
        <begin position="395"/>
        <end position="421"/>
    </location>
</feature>
<evidence type="ECO:0000313" key="9">
    <source>
        <dbReference type="Proteomes" id="UP001054837"/>
    </source>
</evidence>
<dbReference type="EMBL" id="BPLQ01014056">
    <property type="protein sequence ID" value="GIY76862.1"/>
    <property type="molecule type" value="Genomic_DNA"/>
</dbReference>
<comment type="subcellular location">
    <subcellularLocation>
        <location evidence="1">Membrane</location>
        <topology evidence="1">Multi-pass membrane protein</topology>
    </subcellularLocation>
</comment>
<evidence type="ECO:0000256" key="2">
    <source>
        <dbReference type="ARBA" id="ARBA00010125"/>
    </source>
</evidence>
<dbReference type="PANTHER" id="PTHR15876">
    <property type="entry name" value="TRANSMEMBRANE PROTEIN ADIPOCYTE-ASSOCIATED 1"/>
    <property type="match status" value="1"/>
</dbReference>
<comment type="caution">
    <text evidence="8">The sequence shown here is derived from an EMBL/GenBank/DDBJ whole genome shotgun (WGS) entry which is preliminary data.</text>
</comment>
<evidence type="ECO:0000256" key="1">
    <source>
        <dbReference type="ARBA" id="ARBA00004141"/>
    </source>
</evidence>